<gene>
    <name evidence="1" type="ORF">BWK73_49760</name>
</gene>
<dbReference type="Proteomes" id="UP000192491">
    <property type="component" value="Unassembled WGS sequence"/>
</dbReference>
<protein>
    <submittedName>
        <fullName evidence="1">Uncharacterized protein</fullName>
    </submittedName>
</protein>
<sequence length="76" mass="8638">MTTHTETTQFTTRINSRNLRAIKNEAKRRGQSYNEFMNDIVTLGLIAYVARKKGVASTTPALTERINNETFGEQKC</sequence>
<reference evidence="1 2" key="1">
    <citation type="submission" date="2017-01" db="EMBL/GenBank/DDBJ databases">
        <title>Novel large sulfur bacteria in the metagenomes of groundwater-fed chemosynthetic microbial mats in the Lake Huron basin.</title>
        <authorList>
            <person name="Sharrar A.M."/>
            <person name="Flood B.E."/>
            <person name="Bailey J.V."/>
            <person name="Jones D.S."/>
            <person name="Biddanda B."/>
            <person name="Ruberg S.A."/>
            <person name="Marcus D.N."/>
            <person name="Dick G.J."/>
        </authorList>
    </citation>
    <scope>NUCLEOTIDE SEQUENCE [LARGE SCALE GENOMIC DNA]</scope>
    <source>
        <strain evidence="1">A8</strain>
    </source>
</reference>
<comment type="caution">
    <text evidence="1">The sequence shown here is derived from an EMBL/GenBank/DDBJ whole genome shotgun (WGS) entry which is preliminary data.</text>
</comment>
<organism evidence="1 2">
    <name type="scientific">Thiothrix lacustris</name>
    <dbReference type="NCBI Taxonomy" id="525917"/>
    <lineage>
        <taxon>Bacteria</taxon>
        <taxon>Pseudomonadati</taxon>
        <taxon>Pseudomonadota</taxon>
        <taxon>Gammaproteobacteria</taxon>
        <taxon>Thiotrichales</taxon>
        <taxon>Thiotrichaceae</taxon>
        <taxon>Thiothrix</taxon>
    </lineage>
</organism>
<dbReference type="AlphaFoldDB" id="A0A1Y1Q8Q2"/>
<dbReference type="EMBL" id="MTEJ01000682">
    <property type="protein sequence ID" value="OQW99812.1"/>
    <property type="molecule type" value="Genomic_DNA"/>
</dbReference>
<evidence type="ECO:0000313" key="2">
    <source>
        <dbReference type="Proteomes" id="UP000192491"/>
    </source>
</evidence>
<evidence type="ECO:0000313" key="1">
    <source>
        <dbReference type="EMBL" id="OQW99812.1"/>
    </source>
</evidence>
<accession>A0A1Y1Q8Q2</accession>
<proteinExistence type="predicted"/>
<name>A0A1Y1Q8Q2_9GAMM</name>